<dbReference type="OrthoDB" id="2662848at2"/>
<gene>
    <name evidence="1" type="ORF">FHP05_14775</name>
</gene>
<evidence type="ECO:0000313" key="2">
    <source>
        <dbReference type="Proteomes" id="UP000321574"/>
    </source>
</evidence>
<name>A0A5C8NH17_9BACI</name>
<evidence type="ECO:0000313" key="1">
    <source>
        <dbReference type="EMBL" id="TXL57868.1"/>
    </source>
</evidence>
<sequence length="103" mass="12063">MNSVKKAAEYLMYKGPTLNELILEAGEKKFAYTVKNIENDVVLEVKSNTSYDLEIIDRYWYNSDNELYKQTLTMRDKEKVIFDKYQEAKILLEAIKPNVSLIS</sequence>
<reference evidence="1 2" key="1">
    <citation type="submission" date="2019-06" db="EMBL/GenBank/DDBJ databases">
        <title>Cerasibacillus sp. nov., isolated from maize field.</title>
        <authorList>
            <person name="Lin S.-Y."/>
            <person name="Tsai C.-F."/>
            <person name="Young C.-C."/>
        </authorList>
    </citation>
    <scope>NUCLEOTIDE SEQUENCE [LARGE SCALE GENOMIC DNA]</scope>
    <source>
        <strain evidence="1 2">CC-CFT480</strain>
    </source>
</reference>
<accession>A0A5C8NH17</accession>
<organism evidence="1 2">
    <name type="scientific">Cerasibacillus terrae</name>
    <dbReference type="NCBI Taxonomy" id="2498845"/>
    <lineage>
        <taxon>Bacteria</taxon>
        <taxon>Bacillati</taxon>
        <taxon>Bacillota</taxon>
        <taxon>Bacilli</taxon>
        <taxon>Bacillales</taxon>
        <taxon>Bacillaceae</taxon>
        <taxon>Cerasibacillus</taxon>
    </lineage>
</organism>
<proteinExistence type="predicted"/>
<keyword evidence="2" id="KW-1185">Reference proteome</keyword>
<comment type="caution">
    <text evidence="1">The sequence shown here is derived from an EMBL/GenBank/DDBJ whole genome shotgun (WGS) entry which is preliminary data.</text>
</comment>
<protein>
    <submittedName>
        <fullName evidence="1">Uncharacterized protein</fullName>
    </submittedName>
</protein>
<dbReference type="RefSeq" id="WP_147670689.1">
    <property type="nucleotide sequence ID" value="NZ_VDUW01000016.1"/>
</dbReference>
<dbReference type="Proteomes" id="UP000321574">
    <property type="component" value="Unassembled WGS sequence"/>
</dbReference>
<dbReference type="EMBL" id="VDUW01000016">
    <property type="protein sequence ID" value="TXL57868.1"/>
    <property type="molecule type" value="Genomic_DNA"/>
</dbReference>
<dbReference type="AlphaFoldDB" id="A0A5C8NH17"/>